<dbReference type="PANTHER" id="PTHR42776">
    <property type="entry name" value="SERINE PEPTIDASE S9 FAMILY MEMBER"/>
    <property type="match status" value="1"/>
</dbReference>
<dbReference type="InterPro" id="IPR011042">
    <property type="entry name" value="6-blade_b-propeller_TolB-like"/>
</dbReference>
<evidence type="ECO:0000313" key="4">
    <source>
        <dbReference type="EMBL" id="MFB9523178.1"/>
    </source>
</evidence>
<dbReference type="Pfam" id="PF00326">
    <property type="entry name" value="Peptidase_S9"/>
    <property type="match status" value="1"/>
</dbReference>
<dbReference type="SUPFAM" id="SSF53474">
    <property type="entry name" value="alpha/beta-Hydrolases"/>
    <property type="match status" value="1"/>
</dbReference>
<evidence type="ECO:0000313" key="5">
    <source>
        <dbReference type="Proteomes" id="UP001589718"/>
    </source>
</evidence>
<keyword evidence="2" id="KW-0378">Hydrolase</keyword>
<dbReference type="PANTHER" id="PTHR42776:SF13">
    <property type="entry name" value="DIPEPTIDYL-PEPTIDASE 5"/>
    <property type="match status" value="1"/>
</dbReference>
<dbReference type="InterPro" id="IPR001375">
    <property type="entry name" value="Peptidase_S9_cat"/>
</dbReference>
<reference evidence="4 5" key="1">
    <citation type="submission" date="2024-09" db="EMBL/GenBank/DDBJ databases">
        <authorList>
            <person name="Sun Q."/>
            <person name="Mori K."/>
        </authorList>
    </citation>
    <scope>NUCLEOTIDE SEQUENCE [LARGE SCALE GENOMIC DNA]</scope>
    <source>
        <strain evidence="4 5">JCM 4362</strain>
    </source>
</reference>
<evidence type="ECO:0000256" key="1">
    <source>
        <dbReference type="ARBA" id="ARBA00022729"/>
    </source>
</evidence>
<sequence>MSATSSGKTAFHDVSAFFSTPRVGALALSPDGTRLVAAVQSRNAEGTGYVSGLWDVDPQGVREPLRLTRSVKGESAPAFAADGTLHFLSGREDTDATAEKADGEDGATLWALPERGEARRIARHPGGIAGFALAARADALVYSGSLLPGAADAEAHAKLTKDREDAKVTAILYEGGPTRFWDHDLGPGELHAFVRPLAEDAAPVDAGGQGAVDEGGVALSPDGSRVAYGRFVNGRVPSENRSCVVVADAATGEELRVVDRPGFQYGGAVFTNDGTAVVLERELQETYETPYDVTLVRVDLATGEETDLLPGFDNWPGGVRVSPVEGDGTLWFTADELGHLPVFRRDADGTVTRLTASGAYGSLQVSPDGATLYALRTNLDEAPVPVRLAAVGEDQSPVALKAPGSLPELPGTLTEVETTGDDGFPLRAWLAVPEGASADTPAPLLVFVHGGPQGSWNAWTWRWNPWVFVARGYAVLLPDPALSTGYGQKMHERGWGQWGGQPYRDLMALTDATEAREDIDETRTGLAGGSYGGYMANRVATNTDRFRGIMSHAGIWDTAAFQSDSDASWFFRRIFGHSETQPQRHEANSPVLGAERITTPMLVIHGARDYRVPVGQGMALFQDLQRFEVPAKFLYFPDENHWVLKPNHAVVWYETVLNFFDEKVKGEEWVRPALL</sequence>
<protein>
    <submittedName>
        <fullName evidence="4">S9 family peptidase</fullName>
    </submittedName>
</protein>
<evidence type="ECO:0000259" key="3">
    <source>
        <dbReference type="Pfam" id="PF00326"/>
    </source>
</evidence>
<name>A0ABV5PK93_STRCM</name>
<dbReference type="EMBL" id="JBHMCR010000017">
    <property type="protein sequence ID" value="MFB9523178.1"/>
    <property type="molecule type" value="Genomic_DNA"/>
</dbReference>
<accession>A0ABV5PK93</accession>
<dbReference type="SUPFAM" id="SSF82171">
    <property type="entry name" value="DPP6 N-terminal domain-like"/>
    <property type="match status" value="1"/>
</dbReference>
<dbReference type="RefSeq" id="WP_345225806.1">
    <property type="nucleotide sequence ID" value="NZ_BAAAXE010000013.1"/>
</dbReference>
<keyword evidence="5" id="KW-1185">Reference proteome</keyword>
<keyword evidence="1" id="KW-0732">Signal</keyword>
<feature type="domain" description="Peptidase S9 prolyl oligopeptidase catalytic" evidence="3">
    <location>
        <begin position="459"/>
        <end position="665"/>
    </location>
</feature>
<dbReference type="Gene3D" id="2.120.10.30">
    <property type="entry name" value="TolB, C-terminal domain"/>
    <property type="match status" value="2"/>
</dbReference>
<organism evidence="4 5">
    <name type="scientific">Streptomyces cremeus</name>
    <dbReference type="NCBI Taxonomy" id="66881"/>
    <lineage>
        <taxon>Bacteria</taxon>
        <taxon>Bacillati</taxon>
        <taxon>Actinomycetota</taxon>
        <taxon>Actinomycetes</taxon>
        <taxon>Kitasatosporales</taxon>
        <taxon>Streptomycetaceae</taxon>
        <taxon>Streptomyces</taxon>
    </lineage>
</organism>
<comment type="caution">
    <text evidence="4">The sequence shown here is derived from an EMBL/GenBank/DDBJ whole genome shotgun (WGS) entry which is preliminary data.</text>
</comment>
<dbReference type="InterPro" id="IPR029058">
    <property type="entry name" value="AB_hydrolase_fold"/>
</dbReference>
<dbReference type="Gene3D" id="3.40.50.1820">
    <property type="entry name" value="alpha/beta hydrolase"/>
    <property type="match status" value="1"/>
</dbReference>
<proteinExistence type="predicted"/>
<evidence type="ECO:0000256" key="2">
    <source>
        <dbReference type="ARBA" id="ARBA00022801"/>
    </source>
</evidence>
<gene>
    <name evidence="4" type="ORF">ACFFTU_24865</name>
</gene>
<dbReference type="Proteomes" id="UP001589718">
    <property type="component" value="Unassembled WGS sequence"/>
</dbReference>